<comment type="caution">
    <text evidence="2">The sequence shown here is derived from an EMBL/GenBank/DDBJ whole genome shotgun (WGS) entry which is preliminary data.</text>
</comment>
<dbReference type="AlphaFoldDB" id="A0A5B7J333"/>
<dbReference type="EMBL" id="VSRR010084873">
    <property type="protein sequence ID" value="MPC90572.1"/>
    <property type="molecule type" value="Genomic_DNA"/>
</dbReference>
<feature type="signal peptide" evidence="1">
    <location>
        <begin position="1"/>
        <end position="19"/>
    </location>
</feature>
<gene>
    <name evidence="2" type="ORF">E2C01_085566</name>
</gene>
<keyword evidence="1" id="KW-0732">Signal</keyword>
<sequence>MTPHMKLLIVLPILDIALVIKNVHRGTMPLSLDFSDLPCLAFTKVALNTTPQCLKSEMSE</sequence>
<evidence type="ECO:0000256" key="1">
    <source>
        <dbReference type="SAM" id="SignalP"/>
    </source>
</evidence>
<accession>A0A5B7J333</accession>
<evidence type="ECO:0000313" key="3">
    <source>
        <dbReference type="Proteomes" id="UP000324222"/>
    </source>
</evidence>
<protein>
    <submittedName>
        <fullName evidence="2">Uncharacterized protein</fullName>
    </submittedName>
</protein>
<name>A0A5B7J333_PORTR</name>
<evidence type="ECO:0000313" key="2">
    <source>
        <dbReference type="EMBL" id="MPC90572.1"/>
    </source>
</evidence>
<feature type="chain" id="PRO_5023059259" evidence="1">
    <location>
        <begin position="20"/>
        <end position="60"/>
    </location>
</feature>
<proteinExistence type="predicted"/>
<organism evidence="2 3">
    <name type="scientific">Portunus trituberculatus</name>
    <name type="common">Swimming crab</name>
    <name type="synonym">Neptunus trituberculatus</name>
    <dbReference type="NCBI Taxonomy" id="210409"/>
    <lineage>
        <taxon>Eukaryota</taxon>
        <taxon>Metazoa</taxon>
        <taxon>Ecdysozoa</taxon>
        <taxon>Arthropoda</taxon>
        <taxon>Crustacea</taxon>
        <taxon>Multicrustacea</taxon>
        <taxon>Malacostraca</taxon>
        <taxon>Eumalacostraca</taxon>
        <taxon>Eucarida</taxon>
        <taxon>Decapoda</taxon>
        <taxon>Pleocyemata</taxon>
        <taxon>Brachyura</taxon>
        <taxon>Eubrachyura</taxon>
        <taxon>Portunoidea</taxon>
        <taxon>Portunidae</taxon>
        <taxon>Portuninae</taxon>
        <taxon>Portunus</taxon>
    </lineage>
</organism>
<reference evidence="2 3" key="1">
    <citation type="submission" date="2019-05" db="EMBL/GenBank/DDBJ databases">
        <title>Another draft genome of Portunus trituberculatus and its Hox gene families provides insights of decapod evolution.</title>
        <authorList>
            <person name="Jeong J.-H."/>
            <person name="Song I."/>
            <person name="Kim S."/>
            <person name="Choi T."/>
            <person name="Kim D."/>
            <person name="Ryu S."/>
            <person name="Kim W."/>
        </authorList>
    </citation>
    <scope>NUCLEOTIDE SEQUENCE [LARGE SCALE GENOMIC DNA]</scope>
    <source>
        <tissue evidence="2">Muscle</tissue>
    </source>
</reference>
<keyword evidence="3" id="KW-1185">Reference proteome</keyword>
<dbReference type="Proteomes" id="UP000324222">
    <property type="component" value="Unassembled WGS sequence"/>
</dbReference>